<gene>
    <name evidence="1" type="ORF">F2P81_023820</name>
</gene>
<comment type="caution">
    <text evidence="1">The sequence shown here is derived from an EMBL/GenBank/DDBJ whole genome shotgun (WGS) entry which is preliminary data.</text>
</comment>
<evidence type="ECO:0000313" key="1">
    <source>
        <dbReference type="EMBL" id="KAF0023190.1"/>
    </source>
</evidence>
<accession>A0A6A4RUZ3</accession>
<sequence>MDRSADTRHSARSMRDKVQDAQYRRRRMFRKSLFWCERVSDKLLLHPSCVNGQHAHAKNGKHVNNFSSWKGVMKQTSKRHATPESSRVALSPCKLYRIYMANGNPRRVGVEDNCNLIQCGSCGTATCRL</sequence>
<reference evidence="1 2" key="1">
    <citation type="submission" date="2019-06" db="EMBL/GenBank/DDBJ databases">
        <title>Draft genomes of female and male turbot (Scophthalmus maximus).</title>
        <authorList>
            <person name="Xu H."/>
            <person name="Xu X.-W."/>
            <person name="Shao C."/>
            <person name="Chen S."/>
        </authorList>
    </citation>
    <scope>NUCLEOTIDE SEQUENCE [LARGE SCALE GENOMIC DNA]</scope>
    <source>
        <strain evidence="1">Ysfricsl-2016a</strain>
        <tissue evidence="1">Blood</tissue>
    </source>
</reference>
<dbReference type="AlphaFoldDB" id="A0A6A4RUZ3"/>
<dbReference type="EMBL" id="VEVO01000022">
    <property type="protein sequence ID" value="KAF0023190.1"/>
    <property type="molecule type" value="Genomic_DNA"/>
</dbReference>
<protein>
    <submittedName>
        <fullName evidence="1">Uncharacterized protein</fullName>
    </submittedName>
</protein>
<name>A0A6A4RUZ3_SCOMX</name>
<dbReference type="Proteomes" id="UP000438429">
    <property type="component" value="Unassembled WGS sequence"/>
</dbReference>
<proteinExistence type="predicted"/>
<evidence type="ECO:0000313" key="2">
    <source>
        <dbReference type="Proteomes" id="UP000438429"/>
    </source>
</evidence>
<organism evidence="1 2">
    <name type="scientific">Scophthalmus maximus</name>
    <name type="common">Turbot</name>
    <name type="synonym">Psetta maxima</name>
    <dbReference type="NCBI Taxonomy" id="52904"/>
    <lineage>
        <taxon>Eukaryota</taxon>
        <taxon>Metazoa</taxon>
        <taxon>Chordata</taxon>
        <taxon>Craniata</taxon>
        <taxon>Vertebrata</taxon>
        <taxon>Euteleostomi</taxon>
        <taxon>Actinopterygii</taxon>
        <taxon>Neopterygii</taxon>
        <taxon>Teleostei</taxon>
        <taxon>Neoteleostei</taxon>
        <taxon>Acanthomorphata</taxon>
        <taxon>Carangaria</taxon>
        <taxon>Pleuronectiformes</taxon>
        <taxon>Pleuronectoidei</taxon>
        <taxon>Scophthalmidae</taxon>
        <taxon>Scophthalmus</taxon>
    </lineage>
</organism>